<feature type="region of interest" description="Disordered" evidence="1">
    <location>
        <begin position="108"/>
        <end position="207"/>
    </location>
</feature>
<dbReference type="Proteomes" id="UP000722485">
    <property type="component" value="Unassembled WGS sequence"/>
</dbReference>
<evidence type="ECO:0000313" key="3">
    <source>
        <dbReference type="Proteomes" id="UP000722485"/>
    </source>
</evidence>
<protein>
    <submittedName>
        <fullName evidence="2">Uncharacterized protein</fullName>
    </submittedName>
</protein>
<accession>A0A9P5H2W8</accession>
<name>A0A9P5H2W8_9HYPO</name>
<gene>
    <name evidence="2" type="ORF">G7Z17_g7935</name>
</gene>
<feature type="region of interest" description="Disordered" evidence="1">
    <location>
        <begin position="51"/>
        <end position="87"/>
    </location>
</feature>
<organism evidence="2 3">
    <name type="scientific">Cylindrodendrum hubeiense</name>
    <dbReference type="NCBI Taxonomy" id="595255"/>
    <lineage>
        <taxon>Eukaryota</taxon>
        <taxon>Fungi</taxon>
        <taxon>Dikarya</taxon>
        <taxon>Ascomycota</taxon>
        <taxon>Pezizomycotina</taxon>
        <taxon>Sordariomycetes</taxon>
        <taxon>Hypocreomycetidae</taxon>
        <taxon>Hypocreales</taxon>
        <taxon>Nectriaceae</taxon>
        <taxon>Cylindrodendrum</taxon>
    </lineage>
</organism>
<feature type="compositionally biased region" description="Polar residues" evidence="1">
    <location>
        <begin position="55"/>
        <end position="68"/>
    </location>
</feature>
<proteinExistence type="predicted"/>
<dbReference type="AlphaFoldDB" id="A0A9P5H2W8"/>
<dbReference type="EMBL" id="JAANBB010000187">
    <property type="protein sequence ID" value="KAF7547136.1"/>
    <property type="molecule type" value="Genomic_DNA"/>
</dbReference>
<comment type="caution">
    <text evidence="2">The sequence shown here is derived from an EMBL/GenBank/DDBJ whole genome shotgun (WGS) entry which is preliminary data.</text>
</comment>
<sequence>MSRPIGTNSSRPRSCGVLEWIVPHRDIVVGELMTRRLSFPWPVSARSRPFLGVGTPSNQAHRNPSSINHPRFIQPPAAGQAGYDSSALSSSPEALLLGHAPASVPSLDQTQRRLAKDAQPTSNASGVCANPRRTMLDYYVGRPSPSQTKPKPKPASRPSCDQHAPAAASSTYYSTHRSTHRSTPQSTHPPQTTGNPPSSPSAMIPGQ</sequence>
<evidence type="ECO:0000256" key="1">
    <source>
        <dbReference type="SAM" id="MobiDB-lite"/>
    </source>
</evidence>
<keyword evidence="3" id="KW-1185">Reference proteome</keyword>
<evidence type="ECO:0000313" key="2">
    <source>
        <dbReference type="EMBL" id="KAF7547136.1"/>
    </source>
</evidence>
<reference evidence="2" key="1">
    <citation type="submission" date="2020-03" db="EMBL/GenBank/DDBJ databases">
        <title>Draft Genome Sequence of Cylindrodendrum hubeiense.</title>
        <authorList>
            <person name="Buettner E."/>
            <person name="Kellner H."/>
        </authorList>
    </citation>
    <scope>NUCLEOTIDE SEQUENCE</scope>
    <source>
        <strain evidence="2">IHI 201604</strain>
    </source>
</reference>
<feature type="compositionally biased region" description="Low complexity" evidence="1">
    <location>
        <begin position="163"/>
        <end position="193"/>
    </location>
</feature>